<evidence type="ECO:0000256" key="2">
    <source>
        <dbReference type="ARBA" id="ARBA00022448"/>
    </source>
</evidence>
<feature type="transmembrane region" description="Helical" evidence="7">
    <location>
        <begin position="474"/>
        <end position="495"/>
    </location>
</feature>
<dbReference type="Proteomes" id="UP000253204">
    <property type="component" value="Unassembled WGS sequence"/>
</dbReference>
<protein>
    <submittedName>
        <fullName evidence="8">FUSC family protein</fullName>
    </submittedName>
</protein>
<dbReference type="InterPro" id="IPR006726">
    <property type="entry name" value="PHBA_efflux_AaeB/fusaric-R"/>
</dbReference>
<evidence type="ECO:0000256" key="3">
    <source>
        <dbReference type="ARBA" id="ARBA00022475"/>
    </source>
</evidence>
<dbReference type="EMBL" id="QPIJ01000082">
    <property type="protein sequence ID" value="RCV85926.1"/>
    <property type="molecule type" value="Genomic_DNA"/>
</dbReference>
<keyword evidence="5 7" id="KW-1133">Transmembrane helix</keyword>
<keyword evidence="2" id="KW-0813">Transport</keyword>
<organism evidence="8 9">
    <name type="scientific">Vreelandella rituensis</name>
    <dbReference type="NCBI Taxonomy" id="2282306"/>
    <lineage>
        <taxon>Bacteria</taxon>
        <taxon>Pseudomonadati</taxon>
        <taxon>Pseudomonadota</taxon>
        <taxon>Gammaproteobacteria</taxon>
        <taxon>Oceanospirillales</taxon>
        <taxon>Halomonadaceae</taxon>
        <taxon>Vreelandella</taxon>
    </lineage>
</organism>
<evidence type="ECO:0000256" key="6">
    <source>
        <dbReference type="ARBA" id="ARBA00023136"/>
    </source>
</evidence>
<feature type="transmembrane region" description="Helical" evidence="7">
    <location>
        <begin position="422"/>
        <end position="440"/>
    </location>
</feature>
<dbReference type="PANTHER" id="PTHR30509:SF9">
    <property type="entry name" value="MULTIDRUG RESISTANCE PROTEIN MDTO"/>
    <property type="match status" value="1"/>
</dbReference>
<comment type="caution">
    <text evidence="8">The sequence shown here is derived from an EMBL/GenBank/DDBJ whole genome shotgun (WGS) entry which is preliminary data.</text>
</comment>
<evidence type="ECO:0000256" key="5">
    <source>
        <dbReference type="ARBA" id="ARBA00022989"/>
    </source>
</evidence>
<evidence type="ECO:0000256" key="4">
    <source>
        <dbReference type="ARBA" id="ARBA00022692"/>
    </source>
</evidence>
<accession>A0A368TNP0</accession>
<evidence type="ECO:0000313" key="9">
    <source>
        <dbReference type="Proteomes" id="UP000253204"/>
    </source>
</evidence>
<sequence length="652" mass="72199">MTKTHMNRSARWLSRKGFDIERLRFGLRTALASCLALCMAWAIGLEHPQWAAMTVWAASQPVRSLLIEKSLYRVLGTLVGTGVGLLLLLAAGDSLLWLVIGLAFWVGLCAGVGNALHSMISYAALLSGYSASMVALLGTASNMNTLALGADRLLTVLVGVSMALLVGLLLTPRSSRSDLEERGRRSTARVLHLLAERLNRQPRITAQAPNELLADIAILEAQLEPSAAGSRRARHSARSQRSVLAALTATLLWVRRREQGPHHAAAGKAVADAALAMDSAEPLPTVAEHLRRARRLAEDDPALAEVLGRLGDALIERQYFRDTGRTQREQARRLVIRHRDWVHARQAMLRTTGVLLVIGLAWVVTGWPAGAYVMLGTSVMVTLFSTFENPAWIMRHILAWQAVGALIALAVRWLLWPWAGEEWQLVAILLPLILITVIPFSHRRTLNGSMDYVMILLLLSQPAMPLTGTFEHSLAVALAVVAGPLLALISFRLVFPTNARRRQRQLEGMMLHELEAMALRGTAGREEIWQARLYHRVMRLVHWAHLQGEPTHRVVDGSLTALTLGEVLQSLQRYRQAEILPGTARRIEASLRRVGHLRQAPLEAAAALERLAHTLARRQEVELARRARHSAKLIRENQGFFQHDAWVLSAKC</sequence>
<keyword evidence="9" id="KW-1185">Reference proteome</keyword>
<keyword evidence="6 7" id="KW-0472">Membrane</keyword>
<dbReference type="OrthoDB" id="9807111at2"/>
<dbReference type="PANTHER" id="PTHR30509">
    <property type="entry name" value="P-HYDROXYBENZOIC ACID EFFLUX PUMP SUBUNIT-RELATED"/>
    <property type="match status" value="1"/>
</dbReference>
<dbReference type="Pfam" id="PF04632">
    <property type="entry name" value="FUSC"/>
    <property type="match status" value="1"/>
</dbReference>
<dbReference type="RefSeq" id="WP_114488565.1">
    <property type="nucleotide sequence ID" value="NZ_CBCSHM010000099.1"/>
</dbReference>
<gene>
    <name evidence="8" type="ORF">DU506_19670</name>
</gene>
<feature type="transmembrane region" description="Helical" evidence="7">
    <location>
        <begin position="120"/>
        <end position="141"/>
    </location>
</feature>
<keyword evidence="4 7" id="KW-0812">Transmembrane</keyword>
<dbReference type="GO" id="GO:0022857">
    <property type="term" value="F:transmembrane transporter activity"/>
    <property type="evidence" value="ECO:0007669"/>
    <property type="project" value="InterPro"/>
</dbReference>
<feature type="transmembrane region" description="Helical" evidence="7">
    <location>
        <begin position="81"/>
        <end position="108"/>
    </location>
</feature>
<proteinExistence type="predicted"/>
<dbReference type="AlphaFoldDB" id="A0A368TNP0"/>
<comment type="subcellular location">
    <subcellularLocation>
        <location evidence="1">Cell membrane</location>
        <topology evidence="1">Multi-pass membrane protein</topology>
    </subcellularLocation>
</comment>
<reference evidence="8 9" key="1">
    <citation type="submission" date="2018-07" db="EMBL/GenBank/DDBJ databases">
        <title>Halomonas rutogse sp. nov., isolated from Lake TangqianCo on Tibetan Plateau.</title>
        <authorList>
            <person name="Lu H."/>
            <person name="Xing P."/>
            <person name="Wu Q."/>
        </authorList>
    </citation>
    <scope>NUCLEOTIDE SEQUENCE [LARGE SCALE GENOMIC DNA]</scope>
    <source>
        <strain evidence="8 9">TQ8S</strain>
    </source>
</reference>
<evidence type="ECO:0000313" key="8">
    <source>
        <dbReference type="EMBL" id="RCV85926.1"/>
    </source>
</evidence>
<evidence type="ECO:0000256" key="1">
    <source>
        <dbReference type="ARBA" id="ARBA00004651"/>
    </source>
</evidence>
<feature type="transmembrane region" description="Helical" evidence="7">
    <location>
        <begin position="153"/>
        <end position="172"/>
    </location>
</feature>
<feature type="transmembrane region" description="Helical" evidence="7">
    <location>
        <begin position="399"/>
        <end position="416"/>
    </location>
</feature>
<dbReference type="GO" id="GO:0005886">
    <property type="term" value="C:plasma membrane"/>
    <property type="evidence" value="ECO:0007669"/>
    <property type="project" value="UniProtKB-SubCell"/>
</dbReference>
<feature type="transmembrane region" description="Helical" evidence="7">
    <location>
        <begin position="347"/>
        <end position="364"/>
    </location>
</feature>
<keyword evidence="3" id="KW-1003">Cell membrane</keyword>
<evidence type="ECO:0000256" key="7">
    <source>
        <dbReference type="SAM" id="Phobius"/>
    </source>
</evidence>
<name>A0A368TNP0_9GAMM</name>